<comment type="similarity">
    <text evidence="4">Belongs to the major facilitator superfamily. TCR/Tet family.</text>
</comment>
<evidence type="ECO:0000259" key="11">
    <source>
        <dbReference type="PROSITE" id="PS50850"/>
    </source>
</evidence>
<dbReference type="InterPro" id="IPR036259">
    <property type="entry name" value="MFS_trans_sf"/>
</dbReference>
<proteinExistence type="inferred from homology"/>
<dbReference type="InterPro" id="IPR001958">
    <property type="entry name" value="Tet-R_TetA/multi-R_MdtG-like"/>
</dbReference>
<dbReference type="InterPro" id="IPR004812">
    <property type="entry name" value="Efflux_drug-R_Bcr/CmlA"/>
</dbReference>
<dbReference type="OrthoDB" id="9800416at2"/>
<feature type="transmembrane region" description="Helical" evidence="10">
    <location>
        <begin position="165"/>
        <end position="184"/>
    </location>
</feature>
<evidence type="ECO:0000313" key="12">
    <source>
        <dbReference type="EMBL" id="AZN71688.1"/>
    </source>
</evidence>
<feature type="transmembrane region" description="Helical" evidence="10">
    <location>
        <begin position="80"/>
        <end position="99"/>
    </location>
</feature>
<name>A0A3S9B407_9HYPH</name>
<dbReference type="InterPro" id="IPR005829">
    <property type="entry name" value="Sugar_transporter_CS"/>
</dbReference>
<comment type="similarity">
    <text evidence="3 10">Belongs to the major facilitator superfamily. Bcr/CmlA family.</text>
</comment>
<dbReference type="PROSITE" id="PS00216">
    <property type="entry name" value="SUGAR_TRANSPORT_1"/>
    <property type="match status" value="1"/>
</dbReference>
<dbReference type="InterPro" id="IPR020846">
    <property type="entry name" value="MFS_dom"/>
</dbReference>
<evidence type="ECO:0000256" key="7">
    <source>
        <dbReference type="ARBA" id="ARBA00022692"/>
    </source>
</evidence>
<dbReference type="AlphaFoldDB" id="A0A3S9B407"/>
<evidence type="ECO:0000256" key="9">
    <source>
        <dbReference type="ARBA" id="ARBA00023136"/>
    </source>
</evidence>
<feature type="transmembrane region" description="Helical" evidence="10">
    <location>
        <begin position="338"/>
        <end position="362"/>
    </location>
</feature>
<feature type="transmembrane region" description="Helical" evidence="10">
    <location>
        <begin position="307"/>
        <end position="326"/>
    </location>
</feature>
<feature type="transmembrane region" description="Helical" evidence="10">
    <location>
        <begin position="137"/>
        <end position="159"/>
    </location>
</feature>
<evidence type="ECO:0000256" key="3">
    <source>
        <dbReference type="ARBA" id="ARBA00006236"/>
    </source>
</evidence>
<feature type="transmembrane region" description="Helical" evidence="10">
    <location>
        <begin position="279"/>
        <end position="301"/>
    </location>
</feature>
<feature type="transmembrane region" description="Helical" evidence="10">
    <location>
        <begin position="214"/>
        <end position="238"/>
    </location>
</feature>
<evidence type="ECO:0000256" key="6">
    <source>
        <dbReference type="ARBA" id="ARBA00022475"/>
    </source>
</evidence>
<dbReference type="Gene3D" id="1.20.1720.10">
    <property type="entry name" value="Multidrug resistance protein D"/>
    <property type="match status" value="1"/>
</dbReference>
<dbReference type="RefSeq" id="WP_126010000.1">
    <property type="nucleotide sequence ID" value="NZ_CP032509.1"/>
</dbReference>
<keyword evidence="7 10" id="KW-0812">Transmembrane</keyword>
<dbReference type="GO" id="GO:0005886">
    <property type="term" value="C:plasma membrane"/>
    <property type="evidence" value="ECO:0007669"/>
    <property type="project" value="UniProtKB-SubCell"/>
</dbReference>
<evidence type="ECO:0000256" key="2">
    <source>
        <dbReference type="ARBA" id="ARBA00004651"/>
    </source>
</evidence>
<evidence type="ECO:0000256" key="10">
    <source>
        <dbReference type="RuleBase" id="RU365088"/>
    </source>
</evidence>
<keyword evidence="5 10" id="KW-0813">Transport</keyword>
<dbReference type="InterPro" id="IPR011701">
    <property type="entry name" value="MFS"/>
</dbReference>
<comment type="function">
    <text evidence="1">Resistance to tetracycline by an active tetracycline efflux. This is an energy-dependent process that decreases the accumulation of the antibiotic in whole cells. This protein functions as a metal-tetracycline/H(+) antiporter.</text>
</comment>
<reference evidence="12 13" key="1">
    <citation type="submission" date="2018-09" db="EMBL/GenBank/DDBJ databases">
        <title>Marinorhizobium profundi gen. nov., sp. nov., isolated from a deep-sea sediment sample from the New Britain Trench and proposal of Marinorhizobiaceae fam. nov. in the order Rhizobiales of the class Alphaproteobacteria.</title>
        <authorList>
            <person name="Cao J."/>
        </authorList>
    </citation>
    <scope>NUCLEOTIDE SEQUENCE [LARGE SCALE GENOMIC DNA]</scope>
    <source>
        <strain evidence="12 13">WS11</strain>
    </source>
</reference>
<accession>A0A3S9B407</accession>
<evidence type="ECO:0000256" key="8">
    <source>
        <dbReference type="ARBA" id="ARBA00022989"/>
    </source>
</evidence>
<dbReference type="PANTHER" id="PTHR43124">
    <property type="entry name" value="PURINE EFFLUX PUMP PBUE"/>
    <property type="match status" value="1"/>
</dbReference>
<organism evidence="12 13">
    <name type="scientific">Georhizobium profundi</name>
    <dbReference type="NCBI Taxonomy" id="2341112"/>
    <lineage>
        <taxon>Bacteria</taxon>
        <taxon>Pseudomonadati</taxon>
        <taxon>Pseudomonadota</taxon>
        <taxon>Alphaproteobacteria</taxon>
        <taxon>Hyphomicrobiales</taxon>
        <taxon>Rhizobiaceae</taxon>
        <taxon>Georhizobium</taxon>
    </lineage>
</organism>
<evidence type="ECO:0000313" key="13">
    <source>
        <dbReference type="Proteomes" id="UP000268192"/>
    </source>
</evidence>
<dbReference type="Proteomes" id="UP000268192">
    <property type="component" value="Chromosome"/>
</dbReference>
<evidence type="ECO:0000256" key="5">
    <source>
        <dbReference type="ARBA" id="ARBA00022448"/>
    </source>
</evidence>
<comment type="caution">
    <text evidence="10">Lacks conserved residue(s) required for the propagation of feature annotation.</text>
</comment>
<keyword evidence="13" id="KW-1185">Reference proteome</keyword>
<dbReference type="PRINTS" id="PR01035">
    <property type="entry name" value="TCRTETA"/>
</dbReference>
<dbReference type="GO" id="GO:1990961">
    <property type="term" value="P:xenobiotic detoxification by transmembrane export across the plasma membrane"/>
    <property type="evidence" value="ECO:0007669"/>
    <property type="project" value="InterPro"/>
</dbReference>
<feature type="transmembrane region" description="Helical" evidence="10">
    <location>
        <begin position="15"/>
        <end position="36"/>
    </location>
</feature>
<dbReference type="GO" id="GO:0042910">
    <property type="term" value="F:xenobiotic transmembrane transporter activity"/>
    <property type="evidence" value="ECO:0007669"/>
    <property type="project" value="InterPro"/>
</dbReference>
<feature type="domain" description="Major facilitator superfamily (MFS) profile" evidence="11">
    <location>
        <begin position="14"/>
        <end position="400"/>
    </location>
</feature>
<sequence length="409" mass="43699">MPPARFLDPRTPPHIVTLVLMAALGALNMNVFLPSLPGMARYFNADYALVQLTVSAYLAGTAFLQIFIGPLSDRFGRRPVMLVSIWLFLGATLICIFAPTIEILLVGRVLQAVVVAGLVLSRAIVRDIVGPSQAASMIGYVTMGMTLVPMVGPALGGFLDQMFGWQANFILTFLFGVMVLIVCWRDQGETNQAMSANFVEQFRAYPELLKARRFWGYTLTATFASGAFFSFLGGGPYVANVILGMTPAELGYHFFFIAFGYMIGNFLTARFSVNVGLNAMMVIGNLISALGMALSIGLFWSGLFHPMAFFGPIFFVGFGNGMALPNANAGIVSVRPRLAGSASGLGGALMIGGGALLSVLAGSLLSEESGPYPLLYVMFSSSIAGVAAALYVLYVVRQDRSAGIVMDDE</sequence>
<dbReference type="InterPro" id="IPR050189">
    <property type="entry name" value="MFS_Efflux_Transporters"/>
</dbReference>
<evidence type="ECO:0000256" key="1">
    <source>
        <dbReference type="ARBA" id="ARBA00003279"/>
    </source>
</evidence>
<dbReference type="PANTHER" id="PTHR43124:SF3">
    <property type="entry name" value="CHLORAMPHENICOL EFFLUX PUMP RV0191"/>
    <property type="match status" value="1"/>
</dbReference>
<keyword evidence="9 10" id="KW-0472">Membrane</keyword>
<feature type="transmembrane region" description="Helical" evidence="10">
    <location>
        <begin position="374"/>
        <end position="396"/>
    </location>
</feature>
<dbReference type="SUPFAM" id="SSF103473">
    <property type="entry name" value="MFS general substrate transporter"/>
    <property type="match status" value="1"/>
</dbReference>
<dbReference type="PROSITE" id="PS50850">
    <property type="entry name" value="MFS"/>
    <property type="match status" value="1"/>
</dbReference>
<gene>
    <name evidence="12" type="ORF">D5400_10715</name>
</gene>
<comment type="subcellular location">
    <subcellularLocation>
        <location evidence="10">Cell inner membrane</location>
        <topology evidence="10">Multi-pass membrane protein</topology>
    </subcellularLocation>
    <subcellularLocation>
        <location evidence="2">Cell membrane</location>
        <topology evidence="2">Multi-pass membrane protein</topology>
    </subcellularLocation>
</comment>
<dbReference type="NCBIfam" id="TIGR00710">
    <property type="entry name" value="efflux_Bcr_CflA"/>
    <property type="match status" value="1"/>
</dbReference>
<dbReference type="CDD" id="cd17320">
    <property type="entry name" value="MFS_MdfA_MDR_like"/>
    <property type="match status" value="1"/>
</dbReference>
<feature type="transmembrane region" description="Helical" evidence="10">
    <location>
        <begin position="48"/>
        <end position="68"/>
    </location>
</feature>
<protein>
    <recommendedName>
        <fullName evidence="10">Bcr/CflA family efflux transporter</fullName>
    </recommendedName>
</protein>
<dbReference type="EMBL" id="CP032509">
    <property type="protein sequence ID" value="AZN71688.1"/>
    <property type="molecule type" value="Genomic_DNA"/>
</dbReference>
<keyword evidence="6" id="KW-1003">Cell membrane</keyword>
<keyword evidence="8 10" id="KW-1133">Transmembrane helix</keyword>
<dbReference type="Pfam" id="PF07690">
    <property type="entry name" value="MFS_1"/>
    <property type="match status" value="1"/>
</dbReference>
<feature type="transmembrane region" description="Helical" evidence="10">
    <location>
        <begin position="250"/>
        <end position="267"/>
    </location>
</feature>
<evidence type="ECO:0000256" key="4">
    <source>
        <dbReference type="ARBA" id="ARBA00007520"/>
    </source>
</evidence>
<dbReference type="KEGG" id="abaw:D5400_10715"/>
<keyword evidence="10" id="KW-0997">Cell inner membrane</keyword>